<dbReference type="AlphaFoldDB" id="D8U7H5"/>
<dbReference type="PANTHER" id="PTHR46042:SF1">
    <property type="entry name" value="DIPHTHINE METHYLTRANSFERASE"/>
    <property type="match status" value="1"/>
</dbReference>
<dbReference type="EC" id="3.1.1.97" evidence="6"/>
<evidence type="ECO:0000256" key="7">
    <source>
        <dbReference type="ARBA" id="ARBA00047551"/>
    </source>
</evidence>
<dbReference type="InParanoid" id="D8U7H5"/>
<dbReference type="GO" id="GO:0061685">
    <property type="term" value="F:diphthine methylesterase activity"/>
    <property type="evidence" value="ECO:0007669"/>
    <property type="project" value="UniProtKB-EC"/>
</dbReference>
<dbReference type="PROSITE" id="PS50294">
    <property type="entry name" value="WD_REPEATS_REGION"/>
    <property type="match status" value="1"/>
</dbReference>
<evidence type="ECO:0000256" key="1">
    <source>
        <dbReference type="ARBA" id="ARBA00005156"/>
    </source>
</evidence>
<dbReference type="InterPro" id="IPR036322">
    <property type="entry name" value="WD40_repeat_dom_sf"/>
</dbReference>
<dbReference type="eggNOG" id="KOG0280">
    <property type="taxonomic scope" value="Eukaryota"/>
</dbReference>
<protein>
    <recommendedName>
        <fullName evidence="6">methylated diphthine methylhydrolase</fullName>
        <ecNumber evidence="6">3.1.1.97</ecNumber>
    </recommendedName>
</protein>
<dbReference type="PROSITE" id="PS00678">
    <property type="entry name" value="WD_REPEATS_1"/>
    <property type="match status" value="1"/>
</dbReference>
<reference evidence="9 10" key="1">
    <citation type="journal article" date="2010" name="Science">
        <title>Genomic analysis of organismal complexity in the multicellular green alga Volvox carteri.</title>
        <authorList>
            <person name="Prochnik S.E."/>
            <person name="Umen J."/>
            <person name="Nedelcu A.M."/>
            <person name="Hallmann A."/>
            <person name="Miller S.M."/>
            <person name="Nishii I."/>
            <person name="Ferris P."/>
            <person name="Kuo A."/>
            <person name="Mitros T."/>
            <person name="Fritz-Laylin L.K."/>
            <person name="Hellsten U."/>
            <person name="Chapman J."/>
            <person name="Simakov O."/>
            <person name="Rensing S.A."/>
            <person name="Terry A."/>
            <person name="Pangilinan J."/>
            <person name="Kapitonov V."/>
            <person name="Jurka J."/>
            <person name="Salamov A."/>
            <person name="Shapiro H."/>
            <person name="Schmutz J."/>
            <person name="Grimwood J."/>
            <person name="Lindquist E."/>
            <person name="Lucas S."/>
            <person name="Grigoriev I.V."/>
            <person name="Schmitt R."/>
            <person name="Kirk D."/>
            <person name="Rokhsar D.S."/>
        </authorList>
    </citation>
    <scope>NUCLEOTIDE SEQUENCE [LARGE SCALE GENOMIC DNA]</scope>
    <source>
        <strain evidence="10">f. Nagariensis / Eve</strain>
    </source>
</reference>
<name>D8U7H5_VOLCA</name>
<dbReference type="Proteomes" id="UP000001058">
    <property type="component" value="Unassembled WGS sequence"/>
</dbReference>
<evidence type="ECO:0000256" key="3">
    <source>
        <dbReference type="ARBA" id="ARBA00022737"/>
    </source>
</evidence>
<dbReference type="OrthoDB" id="1930760at2759"/>
<dbReference type="Pfam" id="PF00400">
    <property type="entry name" value="WD40"/>
    <property type="match status" value="1"/>
</dbReference>
<dbReference type="STRING" id="3068.D8U7H5"/>
<proteinExistence type="inferred from homology"/>
<sequence length="412" mass="45037">MAEAEHVTIHSETLDFNADCAEFCPLPGFTHLLALGTYQLLEEKQERVGRCYLRTLHRGSGVGGEPSGGTHAASLDMPGIFDLKWRPTAYSGQGAVLGAALADGTVRCLEAVAASDDMPAEKAQAQLRQRSEVAACSSGMCLSLDWQVAAGSEQARIAVSNSTGTLSLIQTHSGFEPLQENIIFSGADDCYFKAYDIRSDPSAPVFADRRTHKAGICTVSPHPTQRHVVATGSYDEYVRLWDMRNTSKPFILSQLNTSGGNWRLRWHPHDPQLLLAACIAETHYDATGALVARPAHMSYTHHTLPLPPSGDENGVILKALMFEFIYRTCNRYNGFGVLRAAGDFRDLSVVAMYQSPNKYIAYGADWWQEGPCRTADASDTGGSKGRADKGRALAATCSFYDRLHTLVWLRTE</sequence>
<feature type="repeat" description="WD" evidence="8">
    <location>
        <begin position="209"/>
        <end position="251"/>
    </location>
</feature>
<dbReference type="Gene3D" id="2.130.10.10">
    <property type="entry name" value="YVTN repeat-like/Quinoprotein amine dehydrogenase"/>
    <property type="match status" value="1"/>
</dbReference>
<dbReference type="GO" id="GO:0005737">
    <property type="term" value="C:cytoplasm"/>
    <property type="evidence" value="ECO:0007669"/>
    <property type="project" value="TreeGrafter"/>
</dbReference>
<organism evidence="10">
    <name type="scientific">Volvox carteri f. nagariensis</name>
    <dbReference type="NCBI Taxonomy" id="3068"/>
    <lineage>
        <taxon>Eukaryota</taxon>
        <taxon>Viridiplantae</taxon>
        <taxon>Chlorophyta</taxon>
        <taxon>core chlorophytes</taxon>
        <taxon>Chlorophyceae</taxon>
        <taxon>CS clade</taxon>
        <taxon>Chlamydomonadales</taxon>
        <taxon>Volvocaceae</taxon>
        <taxon>Volvox</taxon>
    </lineage>
</organism>
<dbReference type="GeneID" id="9625045"/>
<dbReference type="EMBL" id="GL378365">
    <property type="protein sequence ID" value="EFJ44236.1"/>
    <property type="molecule type" value="Genomic_DNA"/>
</dbReference>
<dbReference type="InterPro" id="IPR015943">
    <property type="entry name" value="WD40/YVTN_repeat-like_dom_sf"/>
</dbReference>
<dbReference type="GO" id="GO:0017183">
    <property type="term" value="P:protein histidyl modification to diphthamide"/>
    <property type="evidence" value="ECO:0007669"/>
    <property type="project" value="TreeGrafter"/>
</dbReference>
<evidence type="ECO:0000313" key="10">
    <source>
        <dbReference type="Proteomes" id="UP000001058"/>
    </source>
</evidence>
<comment type="similarity">
    <text evidence="5">Belongs to the DPH7 family.</text>
</comment>
<dbReference type="PANTHER" id="PTHR46042">
    <property type="entry name" value="DIPHTHINE METHYLTRANSFERASE"/>
    <property type="match status" value="1"/>
</dbReference>
<dbReference type="InterPro" id="IPR052415">
    <property type="entry name" value="Diphthine_MTase"/>
</dbReference>
<keyword evidence="2 8" id="KW-0853">WD repeat</keyword>
<gene>
    <name evidence="9" type="ORF">VOLCADRAFT_95451</name>
</gene>
<keyword evidence="3" id="KW-0677">Repeat</keyword>
<keyword evidence="4" id="KW-0378">Hydrolase</keyword>
<dbReference type="InterPro" id="IPR001680">
    <property type="entry name" value="WD40_rpt"/>
</dbReference>
<accession>D8U7H5</accession>
<dbReference type="SUPFAM" id="SSF50978">
    <property type="entry name" value="WD40 repeat-like"/>
    <property type="match status" value="1"/>
</dbReference>
<evidence type="ECO:0000256" key="4">
    <source>
        <dbReference type="ARBA" id="ARBA00022801"/>
    </source>
</evidence>
<dbReference type="InterPro" id="IPR019775">
    <property type="entry name" value="WD40_repeat_CS"/>
</dbReference>
<evidence type="ECO:0000313" key="9">
    <source>
        <dbReference type="EMBL" id="EFJ44236.1"/>
    </source>
</evidence>
<dbReference type="FunCoup" id="D8U7H5">
    <property type="interactions" value="1547"/>
</dbReference>
<keyword evidence="10" id="KW-1185">Reference proteome</keyword>
<evidence type="ECO:0000256" key="6">
    <source>
        <dbReference type="ARBA" id="ARBA00039131"/>
    </source>
</evidence>
<evidence type="ECO:0000256" key="8">
    <source>
        <dbReference type="PROSITE-ProRule" id="PRU00221"/>
    </source>
</evidence>
<dbReference type="KEGG" id="vcn:VOLCADRAFT_95451"/>
<dbReference type="RefSeq" id="XP_002954595.1">
    <property type="nucleotide sequence ID" value="XM_002954549.1"/>
</dbReference>
<dbReference type="PROSITE" id="PS50082">
    <property type="entry name" value="WD_REPEATS_2"/>
    <property type="match status" value="1"/>
</dbReference>
<evidence type="ECO:0000256" key="2">
    <source>
        <dbReference type="ARBA" id="ARBA00022574"/>
    </source>
</evidence>
<comment type="pathway">
    <text evidence="1">Protein modification; peptidyl-diphthamide biosynthesis.</text>
</comment>
<evidence type="ECO:0000256" key="5">
    <source>
        <dbReference type="ARBA" id="ARBA00038092"/>
    </source>
</evidence>
<comment type="catalytic activity">
    <reaction evidence="7">
        <text>diphthine methyl ester-[translation elongation factor 2] + H2O = diphthine-[translation elongation factor 2] + methanol + H(+)</text>
        <dbReference type="Rhea" id="RHEA:42656"/>
        <dbReference type="Rhea" id="RHEA-COMP:10172"/>
        <dbReference type="Rhea" id="RHEA-COMP:10173"/>
        <dbReference type="ChEBI" id="CHEBI:15377"/>
        <dbReference type="ChEBI" id="CHEBI:15378"/>
        <dbReference type="ChEBI" id="CHEBI:17790"/>
        <dbReference type="ChEBI" id="CHEBI:79005"/>
        <dbReference type="ChEBI" id="CHEBI:82696"/>
        <dbReference type="EC" id="3.1.1.97"/>
    </reaction>
</comment>